<keyword evidence="2" id="KW-1185">Reference proteome</keyword>
<reference evidence="2" key="1">
    <citation type="submission" date="2017-01" db="EMBL/GenBank/DDBJ databases">
        <authorList>
            <person name="Varghese N."/>
            <person name="Submissions S."/>
        </authorList>
    </citation>
    <scope>NUCLEOTIDE SEQUENCE [LARGE SCALE GENOMIC DNA]</scope>
    <source>
        <strain evidence="2">DSM 21054</strain>
    </source>
</reference>
<accession>A0A173ML90</accession>
<dbReference type="Pfam" id="PF14128">
    <property type="entry name" value="DUF4295"/>
    <property type="match status" value="1"/>
</dbReference>
<dbReference type="AlphaFoldDB" id="A0A173ML90"/>
<gene>
    <name evidence="1" type="ORF">SAMN05421788_11237</name>
</gene>
<dbReference type="EMBL" id="FTOR01000012">
    <property type="protein sequence ID" value="SIT33132.1"/>
    <property type="molecule type" value="Genomic_DNA"/>
</dbReference>
<organism evidence="1 2">
    <name type="scientific">Filimonas lacunae</name>
    <dbReference type="NCBI Taxonomy" id="477680"/>
    <lineage>
        <taxon>Bacteria</taxon>
        <taxon>Pseudomonadati</taxon>
        <taxon>Bacteroidota</taxon>
        <taxon>Chitinophagia</taxon>
        <taxon>Chitinophagales</taxon>
        <taxon>Chitinophagaceae</taxon>
        <taxon>Filimonas</taxon>
    </lineage>
</organism>
<evidence type="ECO:0000313" key="1">
    <source>
        <dbReference type="EMBL" id="SIT33132.1"/>
    </source>
</evidence>
<dbReference type="OrthoDB" id="1494985at2"/>
<dbReference type="RefSeq" id="WP_076382119.1">
    <property type="nucleotide sequence ID" value="NZ_AP017422.1"/>
</dbReference>
<evidence type="ECO:0008006" key="3">
    <source>
        <dbReference type="Google" id="ProtNLM"/>
    </source>
</evidence>
<name>A0A173ML90_9BACT</name>
<dbReference type="InterPro" id="IPR025379">
    <property type="entry name" value="DUF4295"/>
</dbReference>
<proteinExistence type="predicted"/>
<sequence>MAKAASKNAKIKDAKASAEAKNWTKVIKAVRSPKSGAYTFKEAIVHKDKVKDFLAEK</sequence>
<dbReference type="STRING" id="477680.SAMN05421788_11237"/>
<protein>
    <recommendedName>
        <fullName evidence="3">DUF4295 domain-containing protein</fullName>
    </recommendedName>
</protein>
<dbReference type="Proteomes" id="UP000186917">
    <property type="component" value="Unassembled WGS sequence"/>
</dbReference>
<evidence type="ECO:0000313" key="2">
    <source>
        <dbReference type="Proteomes" id="UP000186917"/>
    </source>
</evidence>
<dbReference type="KEGG" id="fln:FLA_4269"/>